<feature type="transmembrane region" description="Helical" evidence="1">
    <location>
        <begin position="99"/>
        <end position="132"/>
    </location>
</feature>
<feature type="transmembrane region" description="Helical" evidence="1">
    <location>
        <begin position="20"/>
        <end position="38"/>
    </location>
</feature>
<keyword evidence="1" id="KW-0472">Membrane</keyword>
<accession>A0AB36TI52</accession>
<feature type="transmembrane region" description="Helical" evidence="1">
    <location>
        <begin position="50"/>
        <end position="69"/>
    </location>
</feature>
<reference evidence="2 3" key="1">
    <citation type="submission" date="2017-09" db="EMBL/GenBank/DDBJ databases">
        <title>Evaluation of Pacific Biosciences Sequencing Technology to Finishing C. thermocellum Genome Sequences.</title>
        <authorList>
            <person name="Brown S."/>
        </authorList>
    </citation>
    <scope>NUCLEOTIDE SEQUENCE [LARGE SCALE GENOMIC DNA]</scope>
    <source>
        <strain evidence="2 3">AD2</strain>
    </source>
</reference>
<proteinExistence type="predicted"/>
<dbReference type="Pfam" id="PF16316">
    <property type="entry name" value="DUF4956"/>
    <property type="match status" value="1"/>
</dbReference>
<evidence type="ECO:0000256" key="1">
    <source>
        <dbReference type="SAM" id="Phobius"/>
    </source>
</evidence>
<keyword evidence="1" id="KW-0812">Transmembrane</keyword>
<gene>
    <name evidence="2" type="ORF">M972_112078</name>
</gene>
<name>A0AB36TI52_ACETH</name>
<protein>
    <submittedName>
        <fullName evidence="2">Uncharacterized protein DUF4956</fullName>
    </submittedName>
</protein>
<dbReference type="EMBL" id="PDBW01000001">
    <property type="protein sequence ID" value="PFH03276.1"/>
    <property type="molecule type" value="Genomic_DNA"/>
</dbReference>
<comment type="caution">
    <text evidence="2">The sequence shown here is derived from an EMBL/GenBank/DDBJ whole genome shotgun (WGS) entry which is preliminary data.</text>
</comment>
<dbReference type="RefSeq" id="WP_003512369.1">
    <property type="nucleotide sequence ID" value="NZ_CP013828.1"/>
</dbReference>
<evidence type="ECO:0000313" key="2">
    <source>
        <dbReference type="EMBL" id="PFH03276.1"/>
    </source>
</evidence>
<sequence length="224" mass="24892">MLDGIFDVTAGIKLSFGNMTLALAVSFALGIIISLVYIKTHLKEHYSQNFALALAIIPSIIAMMIMLIGSNVARAFSLAGAFAIIRFRSEEATFKDIAYVLFAMGAGLACGVGFLGYATLFTLVLCGFLIVLGKVNFGAKKSPYKVLKVTVRDDFDYKREFEEVFNKYALSYELKRVKAKDEEGLYVLEYLVSLYYDVDEKEFIDALRYRNGNLNIALGMNVEG</sequence>
<evidence type="ECO:0000313" key="3">
    <source>
        <dbReference type="Proteomes" id="UP000223596"/>
    </source>
</evidence>
<dbReference type="Proteomes" id="UP000223596">
    <property type="component" value="Unassembled WGS sequence"/>
</dbReference>
<keyword evidence="1" id="KW-1133">Transmembrane helix</keyword>
<dbReference type="AlphaFoldDB" id="A0AB36TI52"/>
<dbReference type="InterPro" id="IPR032531">
    <property type="entry name" value="DUF4956"/>
</dbReference>
<organism evidence="2 3">
    <name type="scientific">Acetivibrio thermocellus AD2</name>
    <dbReference type="NCBI Taxonomy" id="1138384"/>
    <lineage>
        <taxon>Bacteria</taxon>
        <taxon>Bacillati</taxon>
        <taxon>Bacillota</taxon>
        <taxon>Clostridia</taxon>
        <taxon>Eubacteriales</taxon>
        <taxon>Oscillospiraceae</taxon>
        <taxon>Acetivibrio</taxon>
    </lineage>
</organism>
<dbReference type="GeneID" id="35802903"/>